<sequence length="716" mass="77947">MAINTRQNELAIHFRNLHVPGQPLVLTNVYDAATASFIANHPATAAIATASFAIAASQGIADSELTLSQNIQSVRSIAASLTVDGLPKLPLSVDVQDGYDVTETIKEVIKLGAVGCNIEDLNNSTDQVRPLPEAVNRIELALRTARDLGVPNFVINARTDILASGGSIEDAIERGKAFLEAGACTVFVWGGPGGRGVSREEIERLVSAFNGRLNVKLVLKDGFLTIPELKQLGVARVSMGPELYKAAMRAFEQTAIDMAHETSLPPFLPVENPTVPFWRTELHHLDQLRTTSELPNKSDIVIIGAGYTGISLAYHLYKQLSHSDQPHPAITVIEARQICSGATGRNGGHLRPDLYGNIPKYIERYGIKAGAEVANFEIAHIRAIKDLIAEENIDCELNLTRCLSVYLNEADGEKARQTYEALVAQGLEYTSDIHYTSQKFAESVSGVKGAKACLSSTTGTLWPYKLILGLLSKIISSPLINIQTSTPVMSVTTQDDEQIVHTPRGTITASKVVYATNAYTSGLLPQYSANIIPCRGICCHITVPDGKDSPFLPYSYVIRSPEATGQSYMITRPDGSIIVGGAQYTFFEDKKQWYNVTDDSTLIEPAKNYYDDFMQRTFRGWDDSGAYVKEIWTGIMGYAYDIAPHVGEVPENPGKYICAGYDGHGMPVIFLATKGLADMILMGRSFEDTNIPKVFKTTSERLEKAANGPEGGDIFA</sequence>
<dbReference type="Gene3D" id="3.50.50.60">
    <property type="entry name" value="FAD/NAD(P)-binding domain"/>
    <property type="match status" value="1"/>
</dbReference>
<accession>A0A1L9TZV1</accession>
<dbReference type="InterPro" id="IPR039556">
    <property type="entry name" value="ICL/PEPM"/>
</dbReference>
<dbReference type="EMBL" id="KV878582">
    <property type="protein sequence ID" value="OJJ64935.1"/>
    <property type="molecule type" value="Genomic_DNA"/>
</dbReference>
<dbReference type="PANTHER" id="PTHR13847">
    <property type="entry name" value="SARCOSINE DEHYDROGENASE-RELATED"/>
    <property type="match status" value="1"/>
</dbReference>
<feature type="domain" description="FAD dependent oxidoreductase" evidence="1">
    <location>
        <begin position="299"/>
        <end position="678"/>
    </location>
</feature>
<dbReference type="Gene3D" id="3.20.20.60">
    <property type="entry name" value="Phosphoenolpyruvate-binding domains"/>
    <property type="match status" value="1"/>
</dbReference>
<dbReference type="GO" id="GO:0005737">
    <property type="term" value="C:cytoplasm"/>
    <property type="evidence" value="ECO:0007669"/>
    <property type="project" value="TreeGrafter"/>
</dbReference>
<dbReference type="GeneID" id="63764908"/>
<dbReference type="PANTHER" id="PTHR13847:SF279">
    <property type="entry name" value="FAD DEPENDENT OXIDOREDUCTASE DOMAIN-CONTAINING PROTEIN-RELATED"/>
    <property type="match status" value="1"/>
</dbReference>
<evidence type="ECO:0000313" key="3">
    <source>
        <dbReference type="Proteomes" id="UP000184356"/>
    </source>
</evidence>
<dbReference type="InterPro" id="IPR040442">
    <property type="entry name" value="Pyrv_kinase-like_dom_sf"/>
</dbReference>
<reference evidence="3" key="1">
    <citation type="journal article" date="2017" name="Genome Biol.">
        <title>Comparative genomics reveals high biological diversity and specific adaptations in the industrially and medically important fungal genus Aspergillus.</title>
        <authorList>
            <person name="de Vries R.P."/>
            <person name="Riley R."/>
            <person name="Wiebenga A."/>
            <person name="Aguilar-Osorio G."/>
            <person name="Amillis S."/>
            <person name="Uchima C.A."/>
            <person name="Anderluh G."/>
            <person name="Asadollahi M."/>
            <person name="Askin M."/>
            <person name="Barry K."/>
            <person name="Battaglia E."/>
            <person name="Bayram O."/>
            <person name="Benocci T."/>
            <person name="Braus-Stromeyer S.A."/>
            <person name="Caldana C."/>
            <person name="Canovas D."/>
            <person name="Cerqueira G.C."/>
            <person name="Chen F."/>
            <person name="Chen W."/>
            <person name="Choi C."/>
            <person name="Clum A."/>
            <person name="Dos Santos R.A."/>
            <person name="Damasio A.R."/>
            <person name="Diallinas G."/>
            <person name="Emri T."/>
            <person name="Fekete E."/>
            <person name="Flipphi M."/>
            <person name="Freyberg S."/>
            <person name="Gallo A."/>
            <person name="Gournas C."/>
            <person name="Habgood R."/>
            <person name="Hainaut M."/>
            <person name="Harispe M.L."/>
            <person name="Henrissat B."/>
            <person name="Hilden K.S."/>
            <person name="Hope R."/>
            <person name="Hossain A."/>
            <person name="Karabika E."/>
            <person name="Karaffa L."/>
            <person name="Karanyi Z."/>
            <person name="Krasevec N."/>
            <person name="Kuo A."/>
            <person name="Kusch H."/>
            <person name="LaButti K."/>
            <person name="Lagendijk E.L."/>
            <person name="Lapidus A."/>
            <person name="Levasseur A."/>
            <person name="Lindquist E."/>
            <person name="Lipzen A."/>
            <person name="Logrieco A.F."/>
            <person name="MacCabe A."/>
            <person name="Maekelae M.R."/>
            <person name="Malavazi I."/>
            <person name="Melin P."/>
            <person name="Meyer V."/>
            <person name="Mielnichuk N."/>
            <person name="Miskei M."/>
            <person name="Molnar A.P."/>
            <person name="Mule G."/>
            <person name="Ngan C.Y."/>
            <person name="Orejas M."/>
            <person name="Orosz E."/>
            <person name="Ouedraogo J.P."/>
            <person name="Overkamp K.M."/>
            <person name="Park H.-S."/>
            <person name="Perrone G."/>
            <person name="Piumi F."/>
            <person name="Punt P.J."/>
            <person name="Ram A.F."/>
            <person name="Ramon A."/>
            <person name="Rauscher S."/>
            <person name="Record E."/>
            <person name="Riano-Pachon D.M."/>
            <person name="Robert V."/>
            <person name="Roehrig J."/>
            <person name="Ruller R."/>
            <person name="Salamov A."/>
            <person name="Salih N.S."/>
            <person name="Samson R.A."/>
            <person name="Sandor E."/>
            <person name="Sanguinetti M."/>
            <person name="Schuetze T."/>
            <person name="Sepcic K."/>
            <person name="Shelest E."/>
            <person name="Sherlock G."/>
            <person name="Sophianopoulou V."/>
            <person name="Squina F.M."/>
            <person name="Sun H."/>
            <person name="Susca A."/>
            <person name="Todd R.B."/>
            <person name="Tsang A."/>
            <person name="Unkles S.E."/>
            <person name="van de Wiele N."/>
            <person name="van Rossen-Uffink D."/>
            <person name="Oliveira J.V."/>
            <person name="Vesth T.C."/>
            <person name="Visser J."/>
            <person name="Yu J.-H."/>
            <person name="Zhou M."/>
            <person name="Andersen M.R."/>
            <person name="Archer D.B."/>
            <person name="Baker S.E."/>
            <person name="Benoit I."/>
            <person name="Brakhage A.A."/>
            <person name="Braus G.H."/>
            <person name="Fischer R."/>
            <person name="Frisvad J.C."/>
            <person name="Goldman G.H."/>
            <person name="Houbraken J."/>
            <person name="Oakley B."/>
            <person name="Pocsi I."/>
            <person name="Scazzocchio C."/>
            <person name="Seiboth B."/>
            <person name="vanKuyk P.A."/>
            <person name="Wortman J."/>
            <person name="Dyer P.S."/>
            <person name="Grigoriev I.V."/>
        </authorList>
    </citation>
    <scope>NUCLEOTIDE SEQUENCE [LARGE SCALE GENOMIC DNA]</scope>
    <source>
        <strain evidence="3">CBS 593.65</strain>
    </source>
</reference>
<evidence type="ECO:0000259" key="1">
    <source>
        <dbReference type="Pfam" id="PF01266"/>
    </source>
</evidence>
<dbReference type="GO" id="GO:0003824">
    <property type="term" value="F:catalytic activity"/>
    <property type="evidence" value="ECO:0007669"/>
    <property type="project" value="InterPro"/>
</dbReference>
<dbReference type="SUPFAM" id="SSF51621">
    <property type="entry name" value="Phosphoenolpyruvate/pyruvate domain"/>
    <property type="match status" value="1"/>
</dbReference>
<protein>
    <recommendedName>
        <fullName evidence="1">FAD dependent oxidoreductase domain-containing protein</fullName>
    </recommendedName>
</protein>
<dbReference type="Pfam" id="PF13714">
    <property type="entry name" value="PEP_mutase"/>
    <property type="match status" value="1"/>
</dbReference>
<dbReference type="CDD" id="cd00377">
    <property type="entry name" value="ICL_PEPM"/>
    <property type="match status" value="1"/>
</dbReference>
<dbReference type="Proteomes" id="UP000184356">
    <property type="component" value="Unassembled WGS sequence"/>
</dbReference>
<proteinExistence type="predicted"/>
<organism evidence="2 3">
    <name type="scientific">Aspergillus sydowii CBS 593.65</name>
    <dbReference type="NCBI Taxonomy" id="1036612"/>
    <lineage>
        <taxon>Eukaryota</taxon>
        <taxon>Fungi</taxon>
        <taxon>Dikarya</taxon>
        <taxon>Ascomycota</taxon>
        <taxon>Pezizomycotina</taxon>
        <taxon>Eurotiomycetes</taxon>
        <taxon>Eurotiomycetidae</taxon>
        <taxon>Eurotiales</taxon>
        <taxon>Aspergillaceae</taxon>
        <taxon>Aspergillus</taxon>
        <taxon>Aspergillus subgen. Nidulantes</taxon>
    </lineage>
</organism>
<dbReference type="SUPFAM" id="SSF51905">
    <property type="entry name" value="FAD/NAD(P)-binding domain"/>
    <property type="match status" value="1"/>
</dbReference>
<dbReference type="OrthoDB" id="429143at2759"/>
<dbReference type="Gene3D" id="3.30.9.10">
    <property type="entry name" value="D-Amino Acid Oxidase, subunit A, domain 2"/>
    <property type="match status" value="1"/>
</dbReference>
<gene>
    <name evidence="2" type="ORF">ASPSYDRAFT_54325</name>
</gene>
<dbReference type="Pfam" id="PF01266">
    <property type="entry name" value="DAO"/>
    <property type="match status" value="1"/>
</dbReference>
<dbReference type="InterPro" id="IPR006076">
    <property type="entry name" value="FAD-dep_OxRdtase"/>
</dbReference>
<dbReference type="VEuPathDB" id="FungiDB:ASPSYDRAFT_54325"/>
<dbReference type="InterPro" id="IPR015813">
    <property type="entry name" value="Pyrv/PenolPyrv_kinase-like_dom"/>
</dbReference>
<keyword evidence="3" id="KW-1185">Reference proteome</keyword>
<dbReference type="InterPro" id="IPR036188">
    <property type="entry name" value="FAD/NAD-bd_sf"/>
</dbReference>
<evidence type="ECO:0000313" key="2">
    <source>
        <dbReference type="EMBL" id="OJJ64935.1"/>
    </source>
</evidence>
<dbReference type="STRING" id="1036612.A0A1L9TZV1"/>
<dbReference type="RefSeq" id="XP_040708741.1">
    <property type="nucleotide sequence ID" value="XM_040848835.1"/>
</dbReference>
<name>A0A1L9TZV1_9EURO</name>
<dbReference type="AlphaFoldDB" id="A0A1L9TZV1"/>